<feature type="non-terminal residue" evidence="2">
    <location>
        <position position="321"/>
    </location>
</feature>
<reference evidence="2" key="1">
    <citation type="submission" date="2021-06" db="EMBL/GenBank/DDBJ databases">
        <authorList>
            <person name="Kallberg Y."/>
            <person name="Tangrot J."/>
            <person name="Rosling A."/>
        </authorList>
    </citation>
    <scope>NUCLEOTIDE SEQUENCE</scope>
    <source>
        <strain evidence="2">MA453B</strain>
    </source>
</reference>
<evidence type="ECO:0000313" key="3">
    <source>
        <dbReference type="Proteomes" id="UP000789405"/>
    </source>
</evidence>
<feature type="compositionally biased region" description="Low complexity" evidence="1">
    <location>
        <begin position="299"/>
        <end position="313"/>
    </location>
</feature>
<protein>
    <submittedName>
        <fullName evidence="2">20449_t:CDS:1</fullName>
    </submittedName>
</protein>
<proteinExistence type="predicted"/>
<dbReference type="OrthoDB" id="2393943at2759"/>
<name>A0A9N9NT67_9GLOM</name>
<accession>A0A9N9NT67</accession>
<evidence type="ECO:0000256" key="1">
    <source>
        <dbReference type="SAM" id="MobiDB-lite"/>
    </source>
</evidence>
<organism evidence="2 3">
    <name type="scientific">Dentiscutata erythropus</name>
    <dbReference type="NCBI Taxonomy" id="1348616"/>
    <lineage>
        <taxon>Eukaryota</taxon>
        <taxon>Fungi</taxon>
        <taxon>Fungi incertae sedis</taxon>
        <taxon>Mucoromycota</taxon>
        <taxon>Glomeromycotina</taxon>
        <taxon>Glomeromycetes</taxon>
        <taxon>Diversisporales</taxon>
        <taxon>Gigasporaceae</taxon>
        <taxon>Dentiscutata</taxon>
    </lineage>
</organism>
<gene>
    <name evidence="2" type="ORF">DERYTH_LOCUS17591</name>
</gene>
<sequence length="321" mass="35785">FYETHYSKINVFEPSEFEADANFKSFIPAGINISISFSQLLTVNTVASDPNHSGNDNESKTCPRAMLSATSECDIKGQMTFYQDVKGNTWLTGTYQYGFQDPTIWNYDWTIQNGCGEILFNLTSCLDMEFIKDSGCNGYSSDDSNKKDSKKDSKKRGGYLNKRHKFGTFDEKCDIGPWGTKPWVIKVDDLTWDCEKDGIKYHTCNDKDIYNDKVADHDDELPSRLDDQGPKTGLYLVINGESKSGKRDNSQSVAEININDCGEPASSLPTSPPPSPPPPHTPTPPPTHPPPSPPPPYTSSPFETTRVTVTVTMTERHPRTT</sequence>
<feature type="region of interest" description="Disordered" evidence="1">
    <location>
        <begin position="260"/>
        <end position="321"/>
    </location>
</feature>
<dbReference type="AlphaFoldDB" id="A0A9N9NT67"/>
<keyword evidence="3" id="KW-1185">Reference proteome</keyword>
<comment type="caution">
    <text evidence="2">The sequence shown here is derived from an EMBL/GenBank/DDBJ whole genome shotgun (WGS) entry which is preliminary data.</text>
</comment>
<dbReference type="EMBL" id="CAJVPY010016762">
    <property type="protein sequence ID" value="CAG8758655.1"/>
    <property type="molecule type" value="Genomic_DNA"/>
</dbReference>
<dbReference type="Proteomes" id="UP000789405">
    <property type="component" value="Unassembled WGS sequence"/>
</dbReference>
<evidence type="ECO:0000313" key="2">
    <source>
        <dbReference type="EMBL" id="CAG8758655.1"/>
    </source>
</evidence>
<feature type="compositionally biased region" description="Pro residues" evidence="1">
    <location>
        <begin position="270"/>
        <end position="298"/>
    </location>
</feature>